<protein>
    <submittedName>
        <fullName evidence="1">Uncharacterized protein</fullName>
    </submittedName>
</protein>
<reference evidence="1" key="2">
    <citation type="submission" date="2025-08" db="UniProtKB">
        <authorList>
            <consortium name="RefSeq"/>
        </authorList>
    </citation>
    <scope>IDENTIFICATION</scope>
</reference>
<dbReference type="KEGG" id="ang:An04g03730"/>
<name>A0AAJ8BMQ4_ASPNG</name>
<gene>
    <name evidence="1" type="ORF">An04g03730</name>
</gene>
<evidence type="ECO:0000313" key="1">
    <source>
        <dbReference type="RefSeq" id="XP_059600504.1"/>
    </source>
</evidence>
<dbReference type="GeneID" id="84590861"/>
<accession>A0AAJ8BMQ4</accession>
<reference evidence="1" key="1">
    <citation type="submission" date="2025-02" db="EMBL/GenBank/DDBJ databases">
        <authorList>
            <consortium name="NCBI Genome Project"/>
        </authorList>
    </citation>
    <scope>NUCLEOTIDE SEQUENCE</scope>
</reference>
<organism evidence="1">
    <name type="scientific">Aspergillus niger</name>
    <dbReference type="NCBI Taxonomy" id="5061"/>
    <lineage>
        <taxon>Eukaryota</taxon>
        <taxon>Fungi</taxon>
        <taxon>Dikarya</taxon>
        <taxon>Ascomycota</taxon>
        <taxon>Pezizomycotina</taxon>
        <taxon>Eurotiomycetes</taxon>
        <taxon>Eurotiomycetidae</taxon>
        <taxon>Eurotiales</taxon>
        <taxon>Aspergillaceae</taxon>
        <taxon>Aspergillus</taxon>
        <taxon>Aspergillus subgen. Circumdati</taxon>
    </lineage>
</organism>
<sequence length="42" mass="4814">MVGCDSELDSRLNGMLVLQLHSPVLKHDEYIQLPPRSSYDRT</sequence>
<dbReference type="AlphaFoldDB" id="A0AAJ8BMQ4"/>
<dbReference type="VEuPathDB" id="FungiDB:An04g03730"/>
<dbReference type="RefSeq" id="XP_059600504.1">
    <property type="nucleotide sequence ID" value="XM_059747438.1"/>
</dbReference>
<proteinExistence type="predicted"/>